<name>A0AAD3MQQ8_LATJO</name>
<evidence type="ECO:0000256" key="10">
    <source>
        <dbReference type="ARBA" id="ARBA00022679"/>
    </source>
</evidence>
<comment type="catalytic activity">
    <reaction evidence="1">
        <text>S-ubiquitinyl-[E2 ubiquitin-conjugating enzyme]-L-cysteine + [acceptor protein]-L-lysine = [E2 ubiquitin-conjugating enzyme]-L-cysteine + N(6)-ubiquitinyl-[acceptor protein]-L-lysine.</text>
        <dbReference type="EC" id="2.3.2.26"/>
    </reaction>
</comment>
<dbReference type="SMART" id="SM00119">
    <property type="entry name" value="HECTc"/>
    <property type="match status" value="1"/>
</dbReference>
<dbReference type="FunFam" id="3.90.1750.10:FF:000004">
    <property type="entry name" value="E3 ubiquitin-protein ligase HECW2 isoform X1"/>
    <property type="match status" value="1"/>
</dbReference>
<evidence type="ECO:0000256" key="15">
    <source>
        <dbReference type="ARBA" id="ARBA00022842"/>
    </source>
</evidence>
<protein>
    <recommendedName>
        <fullName evidence="8">Geranylgeranyl transferase type-1 subunit beta</fullName>
        <ecNumber evidence="6">2.3.2.26</ecNumber>
        <ecNumber evidence="7">2.5.1.59</ecNumber>
    </recommendedName>
    <alternativeName>
        <fullName evidence="16">Geranylgeranyl transferase type I subunit beta</fullName>
    </alternativeName>
    <alternativeName>
        <fullName evidence="19">Type I protein geranyl-geranyltransferase subunit beta</fullName>
    </alternativeName>
</protein>
<evidence type="ECO:0000256" key="16">
    <source>
        <dbReference type="ARBA" id="ARBA00031713"/>
    </source>
</evidence>
<comment type="caution">
    <text evidence="22">The sequence shown here is derived from an EMBL/GenBank/DDBJ whole genome shotgun (WGS) entry which is preliminary data.</text>
</comment>
<feature type="domain" description="HECT" evidence="21">
    <location>
        <begin position="64"/>
        <end position="200"/>
    </location>
</feature>
<dbReference type="FunFam" id="1.50.10.20:FF:000005">
    <property type="entry name" value="Geranylgeranyl transferase type-1 subunit beta"/>
    <property type="match status" value="1"/>
</dbReference>
<dbReference type="Gene3D" id="3.90.1750.10">
    <property type="entry name" value="Hect, E3 ligase catalytic domains"/>
    <property type="match status" value="1"/>
</dbReference>
<dbReference type="GO" id="GO:0061630">
    <property type="term" value="F:ubiquitin protein ligase activity"/>
    <property type="evidence" value="ECO:0007669"/>
    <property type="project" value="UniProtKB-EC"/>
</dbReference>
<keyword evidence="9" id="KW-0637">Prenyltransferase</keyword>
<dbReference type="PANTHER" id="PTHR11254:SF79">
    <property type="entry name" value="E3 UBIQUITIN-PROTEIN LIGASE HECW1"/>
    <property type="match status" value="1"/>
</dbReference>
<evidence type="ECO:0000256" key="5">
    <source>
        <dbReference type="ARBA" id="ARBA00010497"/>
    </source>
</evidence>
<evidence type="ECO:0000256" key="18">
    <source>
        <dbReference type="ARBA" id="ARBA00065714"/>
    </source>
</evidence>
<dbReference type="PROSITE" id="PS50237">
    <property type="entry name" value="HECT"/>
    <property type="match status" value="1"/>
</dbReference>
<evidence type="ECO:0000256" key="8">
    <source>
        <dbReference type="ARBA" id="ARBA00020603"/>
    </source>
</evidence>
<evidence type="ECO:0000313" key="22">
    <source>
        <dbReference type="EMBL" id="GLD58162.1"/>
    </source>
</evidence>
<reference evidence="22" key="1">
    <citation type="submission" date="2022-08" db="EMBL/GenBank/DDBJ databases">
        <title>Genome sequencing of akame (Lates japonicus).</title>
        <authorList>
            <person name="Hashiguchi Y."/>
            <person name="Takahashi H."/>
        </authorList>
    </citation>
    <scope>NUCLEOTIDE SEQUENCE</scope>
    <source>
        <strain evidence="22">Kochi</strain>
    </source>
</reference>
<evidence type="ECO:0000256" key="13">
    <source>
        <dbReference type="ARBA" id="ARBA00022786"/>
    </source>
</evidence>
<evidence type="ECO:0000256" key="19">
    <source>
        <dbReference type="ARBA" id="ARBA00078363"/>
    </source>
</evidence>
<dbReference type="GO" id="GO:0005953">
    <property type="term" value="C:CAAX-protein geranylgeranyltransferase complex"/>
    <property type="evidence" value="ECO:0007669"/>
    <property type="project" value="InterPro"/>
</dbReference>
<dbReference type="InterPro" id="IPR035983">
    <property type="entry name" value="Hect_E3_ubiquitin_ligase"/>
</dbReference>
<evidence type="ECO:0000256" key="4">
    <source>
        <dbReference type="ARBA" id="ARBA00004906"/>
    </source>
</evidence>
<dbReference type="PANTHER" id="PTHR11254">
    <property type="entry name" value="HECT DOMAIN UBIQUITIN-PROTEIN LIGASE"/>
    <property type="match status" value="1"/>
</dbReference>
<dbReference type="GO" id="GO:0046872">
    <property type="term" value="F:metal ion binding"/>
    <property type="evidence" value="ECO:0007669"/>
    <property type="project" value="UniProtKB-KW"/>
</dbReference>
<evidence type="ECO:0000313" key="23">
    <source>
        <dbReference type="Proteomes" id="UP001279410"/>
    </source>
</evidence>
<keyword evidence="14" id="KW-0862">Zinc</keyword>
<comment type="subunit">
    <text evidence="18">Heterodimer of FNTA and PGGT1B. PGGT1B mediates interaction with substrate peptides.</text>
</comment>
<dbReference type="CDD" id="cd02895">
    <property type="entry name" value="GGTase-I"/>
    <property type="match status" value="1"/>
</dbReference>
<keyword evidence="13 20" id="KW-0833">Ubl conjugation pathway</keyword>
<feature type="non-terminal residue" evidence="22">
    <location>
        <position position="1"/>
    </location>
</feature>
<dbReference type="InterPro" id="IPR041960">
    <property type="entry name" value="GGTase_I_beta"/>
</dbReference>
<keyword evidence="12" id="KW-0677">Repeat</keyword>
<keyword evidence="10 22" id="KW-0808">Transferase</keyword>
<dbReference type="EC" id="2.3.2.26" evidence="6"/>
<dbReference type="InterPro" id="IPR001330">
    <property type="entry name" value="Prenyltrans"/>
</dbReference>
<dbReference type="InterPro" id="IPR008930">
    <property type="entry name" value="Terpenoid_cyclase/PrenylTrfase"/>
</dbReference>
<dbReference type="EMBL" id="BRZM01004580">
    <property type="protein sequence ID" value="GLD58162.1"/>
    <property type="molecule type" value="Genomic_DNA"/>
</dbReference>
<dbReference type="GO" id="GO:0005737">
    <property type="term" value="C:cytoplasm"/>
    <property type="evidence" value="ECO:0007669"/>
    <property type="project" value="TreeGrafter"/>
</dbReference>
<dbReference type="InterPro" id="IPR050409">
    <property type="entry name" value="E3_ubiq-protein_ligase"/>
</dbReference>
<evidence type="ECO:0000256" key="6">
    <source>
        <dbReference type="ARBA" id="ARBA00012485"/>
    </source>
</evidence>
<comment type="caution">
    <text evidence="20">Lacks conserved residue(s) required for the propagation of feature annotation.</text>
</comment>
<dbReference type="EC" id="2.5.1.59" evidence="7"/>
<dbReference type="SUPFAM" id="SSF56204">
    <property type="entry name" value="Hect, E3 ligase catalytic domain"/>
    <property type="match status" value="1"/>
</dbReference>
<dbReference type="SUPFAM" id="SSF48239">
    <property type="entry name" value="Terpenoid cyclases/Protein prenyltransferases"/>
    <property type="match status" value="1"/>
</dbReference>
<gene>
    <name evidence="22" type="ORF">AKAME5_002880800</name>
</gene>
<evidence type="ECO:0000256" key="17">
    <source>
        <dbReference type="ARBA" id="ARBA00050428"/>
    </source>
</evidence>
<dbReference type="Pfam" id="PF00432">
    <property type="entry name" value="Prenyltrans"/>
    <property type="match status" value="1"/>
</dbReference>
<evidence type="ECO:0000256" key="1">
    <source>
        <dbReference type="ARBA" id="ARBA00000885"/>
    </source>
</evidence>
<keyword evidence="15" id="KW-0460">Magnesium</keyword>
<comment type="cofactor">
    <cofactor evidence="3">
        <name>Zn(2+)</name>
        <dbReference type="ChEBI" id="CHEBI:29105"/>
    </cofactor>
</comment>
<evidence type="ECO:0000256" key="9">
    <source>
        <dbReference type="ARBA" id="ARBA00022602"/>
    </source>
</evidence>
<proteinExistence type="inferred from homology"/>
<evidence type="ECO:0000256" key="2">
    <source>
        <dbReference type="ARBA" id="ARBA00001946"/>
    </source>
</evidence>
<dbReference type="GO" id="GO:0004662">
    <property type="term" value="F:CAAX-protein geranylgeranyltransferase activity"/>
    <property type="evidence" value="ECO:0007669"/>
    <property type="project" value="UniProtKB-EC"/>
</dbReference>
<dbReference type="GO" id="GO:0048814">
    <property type="term" value="P:regulation of dendrite morphogenesis"/>
    <property type="evidence" value="ECO:0007669"/>
    <property type="project" value="TreeGrafter"/>
</dbReference>
<comment type="cofactor">
    <cofactor evidence="2">
        <name>Mg(2+)</name>
        <dbReference type="ChEBI" id="CHEBI:18420"/>
    </cofactor>
</comment>
<dbReference type="GO" id="GO:0016567">
    <property type="term" value="P:protein ubiquitination"/>
    <property type="evidence" value="ECO:0007669"/>
    <property type="project" value="TreeGrafter"/>
</dbReference>
<dbReference type="Gene3D" id="1.50.10.20">
    <property type="match status" value="1"/>
</dbReference>
<comment type="pathway">
    <text evidence="4">Protein modification; protein ubiquitination.</text>
</comment>
<comment type="similarity">
    <text evidence="5">Belongs to the protein prenyltransferase subunit beta family.</text>
</comment>
<organism evidence="22 23">
    <name type="scientific">Lates japonicus</name>
    <name type="common">Japanese lates</name>
    <dbReference type="NCBI Taxonomy" id="270547"/>
    <lineage>
        <taxon>Eukaryota</taxon>
        <taxon>Metazoa</taxon>
        <taxon>Chordata</taxon>
        <taxon>Craniata</taxon>
        <taxon>Vertebrata</taxon>
        <taxon>Euteleostomi</taxon>
        <taxon>Actinopterygii</taxon>
        <taxon>Neopterygii</taxon>
        <taxon>Teleostei</taxon>
        <taxon>Neoteleostei</taxon>
        <taxon>Acanthomorphata</taxon>
        <taxon>Carangaria</taxon>
        <taxon>Carangaria incertae sedis</taxon>
        <taxon>Centropomidae</taxon>
        <taxon>Lates</taxon>
    </lineage>
</organism>
<dbReference type="Pfam" id="PF00632">
    <property type="entry name" value="HECT"/>
    <property type="match status" value="1"/>
</dbReference>
<evidence type="ECO:0000256" key="7">
    <source>
        <dbReference type="ARBA" id="ARBA00012700"/>
    </source>
</evidence>
<evidence type="ECO:0000256" key="3">
    <source>
        <dbReference type="ARBA" id="ARBA00001947"/>
    </source>
</evidence>
<dbReference type="InterPro" id="IPR000569">
    <property type="entry name" value="HECT_dom"/>
</dbReference>
<keyword evidence="11" id="KW-0479">Metal-binding</keyword>
<dbReference type="GO" id="GO:0006511">
    <property type="term" value="P:ubiquitin-dependent protein catabolic process"/>
    <property type="evidence" value="ECO:0007669"/>
    <property type="project" value="TreeGrafter"/>
</dbReference>
<evidence type="ECO:0000256" key="20">
    <source>
        <dbReference type="PROSITE-ProRule" id="PRU00104"/>
    </source>
</evidence>
<sequence>MSSEFSLQRARAPAPYRRDFEAKLRNFYRKLEAKGYGQGPGKIKLLIRREHLLEGTFNQVMAYSRKELQRNKLYVTFLGEEGLDYSGPSREFFFLLSQELFNPYYGLFEYSANDTYTVQISPMSAFVENHLEWFRFSGRILGLALIHQYLLDAFFTRPFYKALLRLPTDLSDLEYLDEEFHQSLQWMKDNDITDIPTLTFHHNPARLLQFHRTSSVFYGFITSKGSNGLRACIEKWGKVTSLPSRCGFRGSSHIGIPYSTKGPGVLHPYDSGHVAMTYTGLCSLLILGDDLSRVNKQACLAGLRALQLEDGSFYAVPEGSENDIRFIYCAASICYMLDDWSGMDIQKAIEYIRGSLSYDNGFGQGAGRESHGGWTYCAIASLCLMGRLEEALSQRELDRIRRWCIMRQQSGFHGRPNKPVDTCYSFWVGATLELLDVFQYTNFDKNRSFILSTQDRLVGGFAKWPDSHP</sequence>
<evidence type="ECO:0000256" key="14">
    <source>
        <dbReference type="ARBA" id="ARBA00022833"/>
    </source>
</evidence>
<keyword evidence="23" id="KW-1185">Reference proteome</keyword>
<comment type="catalytic activity">
    <reaction evidence="17">
        <text>geranylgeranyl diphosphate + L-cysteinyl-[protein] = S-geranylgeranyl-L-cysteinyl-[protein] + diphosphate</text>
        <dbReference type="Rhea" id="RHEA:21240"/>
        <dbReference type="Rhea" id="RHEA-COMP:10131"/>
        <dbReference type="Rhea" id="RHEA-COMP:11537"/>
        <dbReference type="ChEBI" id="CHEBI:29950"/>
        <dbReference type="ChEBI" id="CHEBI:33019"/>
        <dbReference type="ChEBI" id="CHEBI:57533"/>
        <dbReference type="ChEBI" id="CHEBI:86021"/>
        <dbReference type="EC" id="2.5.1.59"/>
    </reaction>
</comment>
<dbReference type="Proteomes" id="UP001279410">
    <property type="component" value="Unassembled WGS sequence"/>
</dbReference>
<dbReference type="AlphaFoldDB" id="A0AAD3MQQ8"/>
<evidence type="ECO:0000259" key="21">
    <source>
        <dbReference type="PROSITE" id="PS50237"/>
    </source>
</evidence>
<evidence type="ECO:0000256" key="12">
    <source>
        <dbReference type="ARBA" id="ARBA00022737"/>
    </source>
</evidence>
<accession>A0AAD3MQQ8</accession>
<evidence type="ECO:0000256" key="11">
    <source>
        <dbReference type="ARBA" id="ARBA00022723"/>
    </source>
</evidence>